<evidence type="ECO:0000256" key="1">
    <source>
        <dbReference type="SAM" id="MobiDB-lite"/>
    </source>
</evidence>
<dbReference type="OrthoDB" id="8283571at2"/>
<evidence type="ECO:0000313" key="3">
    <source>
        <dbReference type="EMBL" id="THV22475.1"/>
    </source>
</evidence>
<keyword evidence="4" id="KW-1185">Reference proteome</keyword>
<proteinExistence type="predicted"/>
<name>A0A4S8P014_9HYPH</name>
<accession>A0A4S8P014</accession>
<evidence type="ECO:0000256" key="2">
    <source>
        <dbReference type="SAM" id="Phobius"/>
    </source>
</evidence>
<sequence length="220" mass="23900">MSAFSRHKQPGGQMADLLPPDHARRRPRGRAANPMARDVVDADFIVIGKATAPVEPTAEVPTPRLDGPFLPRALLWLSKAAALVEARLQRLPDRHFANLVAASFVVVFLAVVLHVMRMSEHPEIAARPLDLVHVNLTPQDRNGMRVLLVNAIVENRSRARLAVPQLRADLLVDGQVVASTYIAPPAGELEGGQSRGLSARLQHPGGKTPELRLSFDDTGV</sequence>
<evidence type="ECO:0008006" key="5">
    <source>
        <dbReference type="Google" id="ProtNLM"/>
    </source>
</evidence>
<feature type="region of interest" description="Disordered" evidence="1">
    <location>
        <begin position="1"/>
        <end position="33"/>
    </location>
</feature>
<feature type="transmembrane region" description="Helical" evidence="2">
    <location>
        <begin position="96"/>
        <end position="116"/>
    </location>
</feature>
<feature type="compositionally biased region" description="Basic and acidic residues" evidence="1">
    <location>
        <begin position="209"/>
        <end position="220"/>
    </location>
</feature>
<dbReference type="AlphaFoldDB" id="A0A4S8P014"/>
<organism evidence="3 4">
    <name type="scientific">Peteryoungia ipomoeae</name>
    <dbReference type="NCBI Taxonomy" id="1210932"/>
    <lineage>
        <taxon>Bacteria</taxon>
        <taxon>Pseudomonadati</taxon>
        <taxon>Pseudomonadota</taxon>
        <taxon>Alphaproteobacteria</taxon>
        <taxon>Hyphomicrobiales</taxon>
        <taxon>Rhizobiaceae</taxon>
        <taxon>Peteryoungia</taxon>
    </lineage>
</organism>
<keyword evidence="2" id="KW-0472">Membrane</keyword>
<feature type="region of interest" description="Disordered" evidence="1">
    <location>
        <begin position="192"/>
        <end position="220"/>
    </location>
</feature>
<evidence type="ECO:0000313" key="4">
    <source>
        <dbReference type="Proteomes" id="UP000308828"/>
    </source>
</evidence>
<keyword evidence="2" id="KW-0812">Transmembrane</keyword>
<dbReference type="EMBL" id="STGV01000004">
    <property type="protein sequence ID" value="THV22475.1"/>
    <property type="molecule type" value="Genomic_DNA"/>
</dbReference>
<keyword evidence="2" id="KW-1133">Transmembrane helix</keyword>
<comment type="caution">
    <text evidence="3">The sequence shown here is derived from an EMBL/GenBank/DDBJ whole genome shotgun (WGS) entry which is preliminary data.</text>
</comment>
<dbReference type="Proteomes" id="UP000308828">
    <property type="component" value="Unassembled WGS sequence"/>
</dbReference>
<protein>
    <recommendedName>
        <fullName evidence="5">DUF3426 domain-containing protein</fullName>
    </recommendedName>
</protein>
<gene>
    <name evidence="3" type="ORF">FAA97_14465</name>
</gene>
<reference evidence="3 4" key="1">
    <citation type="submission" date="2019-04" db="EMBL/GenBank/DDBJ databases">
        <title>Genome sequence of strain shin9-1.</title>
        <authorList>
            <person name="Gao J."/>
            <person name="Sun J."/>
        </authorList>
    </citation>
    <scope>NUCLEOTIDE SEQUENCE [LARGE SCALE GENOMIC DNA]</scope>
    <source>
        <strain evidence="4">shin9-1</strain>
    </source>
</reference>